<dbReference type="RefSeq" id="WP_136136092.1">
    <property type="nucleotide sequence ID" value="NZ_SDGV01000004.1"/>
</dbReference>
<evidence type="ECO:0000313" key="3">
    <source>
        <dbReference type="Proteomes" id="UP000310506"/>
    </source>
</evidence>
<feature type="transmembrane region" description="Helical" evidence="1">
    <location>
        <begin position="31"/>
        <end position="48"/>
    </location>
</feature>
<dbReference type="Proteomes" id="UP000310506">
    <property type="component" value="Unassembled WGS sequence"/>
</dbReference>
<sequence length="92" mass="10501">MWIWLVLSIIFSLVSLVLPVIRFFKTNKYLHLYSFISVGLALACQIFYVNSLVRTENFVVLLETSTLLAKISSALFIVALVFNLTGLMKQKK</sequence>
<evidence type="ECO:0000256" key="1">
    <source>
        <dbReference type="SAM" id="Phobius"/>
    </source>
</evidence>
<organism evidence="2 3">
    <name type="scientific">Vagococcus silagei</name>
    <dbReference type="NCBI Taxonomy" id="2508885"/>
    <lineage>
        <taxon>Bacteria</taxon>
        <taxon>Bacillati</taxon>
        <taxon>Bacillota</taxon>
        <taxon>Bacilli</taxon>
        <taxon>Lactobacillales</taxon>
        <taxon>Enterococcaceae</taxon>
        <taxon>Vagococcus</taxon>
    </lineage>
</organism>
<gene>
    <name evidence="2" type="ORF">ESZ54_02475</name>
</gene>
<comment type="caution">
    <text evidence="2">The sequence shown here is derived from an EMBL/GenBank/DDBJ whole genome shotgun (WGS) entry which is preliminary data.</text>
</comment>
<name>A0A4S3B4U2_9ENTE</name>
<keyword evidence="1" id="KW-0472">Membrane</keyword>
<evidence type="ECO:0000313" key="2">
    <source>
        <dbReference type="EMBL" id="THB62091.1"/>
    </source>
</evidence>
<proteinExistence type="predicted"/>
<protein>
    <submittedName>
        <fullName evidence="2">Uncharacterized protein</fullName>
    </submittedName>
</protein>
<dbReference type="AlphaFoldDB" id="A0A4S3B4U2"/>
<accession>A0A4S3B4U2</accession>
<keyword evidence="1" id="KW-0812">Transmembrane</keyword>
<feature type="transmembrane region" description="Helical" evidence="1">
    <location>
        <begin position="6"/>
        <end position="24"/>
    </location>
</feature>
<feature type="transmembrane region" description="Helical" evidence="1">
    <location>
        <begin position="68"/>
        <end position="88"/>
    </location>
</feature>
<reference evidence="2 3" key="1">
    <citation type="submission" date="2019-01" db="EMBL/GenBank/DDBJ databases">
        <title>Vagococcus silagei sp. nov. isolated from brewer's grain.</title>
        <authorList>
            <person name="Guu J.-R."/>
        </authorList>
    </citation>
    <scope>NUCLEOTIDE SEQUENCE [LARGE SCALE GENOMIC DNA]</scope>
    <source>
        <strain evidence="2 3">2B-2</strain>
    </source>
</reference>
<dbReference type="EMBL" id="SDGV01000004">
    <property type="protein sequence ID" value="THB62091.1"/>
    <property type="molecule type" value="Genomic_DNA"/>
</dbReference>
<keyword evidence="1" id="KW-1133">Transmembrane helix</keyword>
<keyword evidence="3" id="KW-1185">Reference proteome</keyword>